<dbReference type="RefSeq" id="WP_209860026.1">
    <property type="nucleotide sequence ID" value="NZ_JAGGLD010000001.1"/>
</dbReference>
<dbReference type="InterPro" id="IPR009057">
    <property type="entry name" value="Homeodomain-like_sf"/>
</dbReference>
<evidence type="ECO:0000256" key="5">
    <source>
        <dbReference type="ARBA" id="ARBA00023015"/>
    </source>
</evidence>
<gene>
    <name evidence="11" type="ORF">J2Z69_001219</name>
</gene>
<feature type="modified residue" description="4-aspartylphosphate" evidence="8">
    <location>
        <position position="54"/>
    </location>
</feature>
<evidence type="ECO:0000256" key="6">
    <source>
        <dbReference type="ARBA" id="ARBA00023125"/>
    </source>
</evidence>
<dbReference type="InterPro" id="IPR051552">
    <property type="entry name" value="HptR"/>
</dbReference>
<organism evidence="11 12">
    <name type="scientific">Paenibacillus shirakamiensis</name>
    <dbReference type="NCBI Taxonomy" id="1265935"/>
    <lineage>
        <taxon>Bacteria</taxon>
        <taxon>Bacillati</taxon>
        <taxon>Bacillota</taxon>
        <taxon>Bacilli</taxon>
        <taxon>Bacillales</taxon>
        <taxon>Paenibacillaceae</taxon>
        <taxon>Paenibacillus</taxon>
    </lineage>
</organism>
<dbReference type="EMBL" id="JAGGLD010000001">
    <property type="protein sequence ID" value="MBP2000200.1"/>
    <property type="molecule type" value="Genomic_DNA"/>
</dbReference>
<dbReference type="PROSITE" id="PS50110">
    <property type="entry name" value="RESPONSE_REGULATORY"/>
    <property type="match status" value="1"/>
</dbReference>
<dbReference type="InterPro" id="IPR011006">
    <property type="entry name" value="CheY-like_superfamily"/>
</dbReference>
<dbReference type="InterPro" id="IPR001789">
    <property type="entry name" value="Sig_transdc_resp-reg_receiver"/>
</dbReference>
<sequence>MYRLIIADDDHIEREGIKFLIHRCQLPLDIREARNGRQALDMLKEEPCDVLITDIKMPFMDGLQLAKEARSLLPHLRVIILSGHGEFEYARTAISLQVTHYLLKPIEEEEFREVLNATMLQLTLQSKPQEPDFSVDSGVEREPASKGRAIDEVMRMIESEYSNDLGLEYLAGKVHLTPSYLSHIFKKATGVSLVKYINKYRMEKAREYLEHSNYKIVDVYRMVGFSDPSYFGMTFKAFYGLTPSQYRERVGLPK</sequence>
<name>A0ABS4JGN5_9BACL</name>
<evidence type="ECO:0000256" key="3">
    <source>
        <dbReference type="ARBA" id="ARBA00022553"/>
    </source>
</evidence>
<proteinExistence type="predicted"/>
<keyword evidence="12" id="KW-1185">Reference proteome</keyword>
<evidence type="ECO:0000313" key="11">
    <source>
        <dbReference type="EMBL" id="MBP2000200.1"/>
    </source>
</evidence>
<evidence type="ECO:0000256" key="1">
    <source>
        <dbReference type="ARBA" id="ARBA00004496"/>
    </source>
</evidence>
<dbReference type="PRINTS" id="PR00032">
    <property type="entry name" value="HTHARAC"/>
</dbReference>
<evidence type="ECO:0000259" key="9">
    <source>
        <dbReference type="PROSITE" id="PS01124"/>
    </source>
</evidence>
<dbReference type="SMART" id="SM00342">
    <property type="entry name" value="HTH_ARAC"/>
    <property type="match status" value="1"/>
</dbReference>
<feature type="domain" description="Response regulatory" evidence="10">
    <location>
        <begin position="3"/>
        <end position="119"/>
    </location>
</feature>
<dbReference type="CDD" id="cd17536">
    <property type="entry name" value="REC_YesN-like"/>
    <property type="match status" value="1"/>
</dbReference>
<dbReference type="Pfam" id="PF00072">
    <property type="entry name" value="Response_reg"/>
    <property type="match status" value="1"/>
</dbReference>
<feature type="domain" description="HTH araC/xylS-type" evidence="9">
    <location>
        <begin position="151"/>
        <end position="249"/>
    </location>
</feature>
<keyword evidence="6" id="KW-0238">DNA-binding</keyword>
<dbReference type="InterPro" id="IPR018060">
    <property type="entry name" value="HTH_AraC"/>
</dbReference>
<dbReference type="Gene3D" id="3.40.50.2300">
    <property type="match status" value="1"/>
</dbReference>
<accession>A0ABS4JGN5</accession>
<dbReference type="PANTHER" id="PTHR42713:SF3">
    <property type="entry name" value="TRANSCRIPTIONAL REGULATORY PROTEIN HPTR"/>
    <property type="match status" value="1"/>
</dbReference>
<keyword evidence="3 8" id="KW-0597">Phosphoprotein</keyword>
<comment type="subcellular location">
    <subcellularLocation>
        <location evidence="1">Cytoplasm</location>
    </subcellularLocation>
</comment>
<dbReference type="SUPFAM" id="SSF46689">
    <property type="entry name" value="Homeodomain-like"/>
    <property type="match status" value="2"/>
</dbReference>
<dbReference type="Proteomes" id="UP001519288">
    <property type="component" value="Unassembled WGS sequence"/>
</dbReference>
<dbReference type="Gene3D" id="1.10.10.60">
    <property type="entry name" value="Homeodomain-like"/>
    <property type="match status" value="2"/>
</dbReference>
<dbReference type="InterPro" id="IPR020449">
    <property type="entry name" value="Tscrpt_reg_AraC-type_HTH"/>
</dbReference>
<evidence type="ECO:0000256" key="8">
    <source>
        <dbReference type="PROSITE-ProRule" id="PRU00169"/>
    </source>
</evidence>
<dbReference type="SMART" id="SM00448">
    <property type="entry name" value="REC"/>
    <property type="match status" value="1"/>
</dbReference>
<keyword evidence="4" id="KW-0902">Two-component regulatory system</keyword>
<evidence type="ECO:0000313" key="12">
    <source>
        <dbReference type="Proteomes" id="UP001519288"/>
    </source>
</evidence>
<evidence type="ECO:0000256" key="2">
    <source>
        <dbReference type="ARBA" id="ARBA00022490"/>
    </source>
</evidence>
<keyword evidence="7" id="KW-0804">Transcription</keyword>
<comment type="caution">
    <text evidence="11">The sequence shown here is derived from an EMBL/GenBank/DDBJ whole genome shotgun (WGS) entry which is preliminary data.</text>
</comment>
<evidence type="ECO:0000256" key="4">
    <source>
        <dbReference type="ARBA" id="ARBA00023012"/>
    </source>
</evidence>
<keyword evidence="2" id="KW-0963">Cytoplasm</keyword>
<dbReference type="PANTHER" id="PTHR42713">
    <property type="entry name" value="HISTIDINE KINASE-RELATED"/>
    <property type="match status" value="1"/>
</dbReference>
<protein>
    <submittedName>
        <fullName evidence="11">Two-component system response regulator YesN</fullName>
    </submittedName>
</protein>
<reference evidence="11 12" key="1">
    <citation type="submission" date="2021-03" db="EMBL/GenBank/DDBJ databases">
        <title>Genomic Encyclopedia of Type Strains, Phase IV (KMG-IV): sequencing the most valuable type-strain genomes for metagenomic binning, comparative biology and taxonomic classification.</title>
        <authorList>
            <person name="Goeker M."/>
        </authorList>
    </citation>
    <scope>NUCLEOTIDE SEQUENCE [LARGE SCALE GENOMIC DNA]</scope>
    <source>
        <strain evidence="11 12">DSM 26806</strain>
    </source>
</reference>
<dbReference type="SUPFAM" id="SSF52172">
    <property type="entry name" value="CheY-like"/>
    <property type="match status" value="1"/>
</dbReference>
<evidence type="ECO:0000259" key="10">
    <source>
        <dbReference type="PROSITE" id="PS50110"/>
    </source>
</evidence>
<dbReference type="PROSITE" id="PS01124">
    <property type="entry name" value="HTH_ARAC_FAMILY_2"/>
    <property type="match status" value="1"/>
</dbReference>
<evidence type="ECO:0000256" key="7">
    <source>
        <dbReference type="ARBA" id="ARBA00023163"/>
    </source>
</evidence>
<dbReference type="Pfam" id="PF12833">
    <property type="entry name" value="HTH_18"/>
    <property type="match status" value="1"/>
</dbReference>
<keyword evidence="5" id="KW-0805">Transcription regulation</keyword>